<proteinExistence type="predicted"/>
<evidence type="ECO:0000256" key="1">
    <source>
        <dbReference type="SAM" id="Phobius"/>
    </source>
</evidence>
<dbReference type="InterPro" id="IPR013783">
    <property type="entry name" value="Ig-like_fold"/>
</dbReference>
<organism evidence="2">
    <name type="scientific">marine metagenome</name>
    <dbReference type="NCBI Taxonomy" id="408172"/>
    <lineage>
        <taxon>unclassified sequences</taxon>
        <taxon>metagenomes</taxon>
        <taxon>ecological metagenomes</taxon>
    </lineage>
</organism>
<keyword evidence="1" id="KW-1133">Transmembrane helix</keyword>
<dbReference type="SUPFAM" id="SSF49313">
    <property type="entry name" value="Cadherin-like"/>
    <property type="match status" value="4"/>
</dbReference>
<reference evidence="2" key="1">
    <citation type="submission" date="2018-05" db="EMBL/GenBank/DDBJ databases">
        <authorList>
            <person name="Lanie J.A."/>
            <person name="Ng W.-L."/>
            <person name="Kazmierczak K.M."/>
            <person name="Andrzejewski T.M."/>
            <person name="Davidsen T.M."/>
            <person name="Wayne K.J."/>
            <person name="Tettelin H."/>
            <person name="Glass J.I."/>
            <person name="Rusch D."/>
            <person name="Podicherti R."/>
            <person name="Tsui H.-C.T."/>
            <person name="Winkler M.E."/>
        </authorList>
    </citation>
    <scope>NUCLEOTIDE SEQUENCE</scope>
</reference>
<dbReference type="GO" id="GO:0016020">
    <property type="term" value="C:membrane"/>
    <property type="evidence" value="ECO:0007669"/>
    <property type="project" value="InterPro"/>
</dbReference>
<gene>
    <name evidence="2" type="ORF">METZ01_LOCUS63663</name>
</gene>
<dbReference type="AlphaFoldDB" id="A0A381T4Z4"/>
<feature type="non-terminal residue" evidence="2">
    <location>
        <position position="1"/>
    </location>
</feature>
<feature type="transmembrane region" description="Helical" evidence="1">
    <location>
        <begin position="1006"/>
        <end position="1024"/>
    </location>
</feature>
<evidence type="ECO:0008006" key="3">
    <source>
        <dbReference type="Google" id="ProtNLM"/>
    </source>
</evidence>
<accession>A0A381T4Z4</accession>
<sequence length="1025" mass="115444">AGDVHVAGVDFDRDGLSDLFAFSPERNILRIQSFLNSGGVLGAGPNLLHRVPGMSNILTRSLATLNWNSDETDDILIPFQSGHVISLSMVGQKIEVVELGIEAGPLSDLKHADFNQDGLMDLLLISGQQGIVTASYGTRMDAPRLNEYFSIAAGEDSEGPQIFSVIPEIVDGIYLGTVIAGGWTGQQSEIFYFELGSIPEYPEEILVDTYIPQVRMEETIEEMPIVPPAEGQPLPLGILPTYVLPVNQTFAYTIPEEDDREFFSFRWVTPPPRGMYFHYETKSIEWVPDDMQLGAYQLSFLLKMKVGETVDIIKTDEEGVVTYQVVPELATIESRFWIYVNDPPQIVSYPGETEFVAGDPFIYQVDVTDKNEDAFIRHTLEKAPEGMTIEQGGLLKWQTNASHIDIYDVRVIASDGFDRDVQSLKLYSRGQVVITSLPELSGTVGEEYRYKVNVRMPEDKQQELVYTLVYSPYGMMVDNMGQISWTPQSTQIDTQRFVIAANHGIAVDTQSVALFVNHPPILSSVPEPMTKIALNDTFDFQIVVDDPNEFDIIRYEPIKLPEGMRVDPSIGRILWVPTEANLDFSTAEIEISDGHMSHVQSYDFFVNAPIQIVSEPPTLGSVGESLTYEIGTKDLNEGSLMPYAKITPVYSVKDGHVFSVEIDDDVYRENIDRYIGEFKAKKSILIDMDEEEVGGEEPGEEEETVSRINLKRYVQDIFYEDDQLIVVIKRVGGRTVKIRDVLWHFFEGNKGKPPKVLVDRVPFVRYTLLDFPDGMFVDEYTGTISWTPSPNQYDSHTIAYMVSDGYTKDEQSFELYINHPPTIISTAPKTARVNELYKYKVVVEDKNSDRELSFSLAKAPKGMQITRDGRISWNPTPSQINSRLFSVEVSDSYTTDIQETRLFVNISPNVLTQPKPVALTNFEYRYRMVTEDLNGDEVKLRPVKIPKYARFDPDTGMLRWKPRMAQRGVNDIVIAAVDERGSATSHEFQVHVFEDPSSQQFISTSWPLLLAFVGTMFTVGVAALN</sequence>
<name>A0A381T4Z4_9ZZZZ</name>
<dbReference type="Pfam" id="PF05345">
    <property type="entry name" value="He_PIG"/>
    <property type="match status" value="1"/>
</dbReference>
<dbReference type="GO" id="GO:0005509">
    <property type="term" value="F:calcium ion binding"/>
    <property type="evidence" value="ECO:0007669"/>
    <property type="project" value="InterPro"/>
</dbReference>
<dbReference type="SUPFAM" id="SSF69318">
    <property type="entry name" value="Integrin alpha N-terminal domain"/>
    <property type="match status" value="1"/>
</dbReference>
<protein>
    <recommendedName>
        <fullName evidence="3">Cadherin domain-containing protein</fullName>
    </recommendedName>
</protein>
<dbReference type="InterPro" id="IPR028994">
    <property type="entry name" value="Integrin_alpha_N"/>
</dbReference>
<keyword evidence="1" id="KW-0812">Transmembrane</keyword>
<dbReference type="EMBL" id="UINC01003977">
    <property type="protein sequence ID" value="SVA10809.1"/>
    <property type="molecule type" value="Genomic_DNA"/>
</dbReference>
<dbReference type="InterPro" id="IPR015919">
    <property type="entry name" value="Cadherin-like_sf"/>
</dbReference>
<dbReference type="Gene3D" id="2.60.40.10">
    <property type="entry name" value="Immunoglobulins"/>
    <property type="match status" value="4"/>
</dbReference>
<evidence type="ECO:0000313" key="2">
    <source>
        <dbReference type="EMBL" id="SVA10809.1"/>
    </source>
</evidence>
<keyword evidence="1" id="KW-0472">Membrane</keyword>